<organism evidence="2 3">
    <name type="scientific">Erythrobacter neustonensis</name>
    <dbReference type="NCBI Taxonomy" id="1112"/>
    <lineage>
        <taxon>Bacteria</taxon>
        <taxon>Pseudomonadati</taxon>
        <taxon>Pseudomonadota</taxon>
        <taxon>Alphaproteobacteria</taxon>
        <taxon>Sphingomonadales</taxon>
        <taxon>Erythrobacteraceae</taxon>
        <taxon>Erythrobacter/Porphyrobacter group</taxon>
        <taxon>Erythrobacter</taxon>
    </lineage>
</organism>
<reference evidence="2 3" key="1">
    <citation type="submission" date="2016-05" db="EMBL/GenBank/DDBJ databases">
        <title>Compelete Genome Sequence of Bacteriochlorophyll-Synthesizing Bacterium Porphyrobacter neustonensis DSM 9434.</title>
        <authorList>
            <person name="Shi X.-L."/>
            <person name="Wu Y.-H."/>
            <person name="Cheng H."/>
            <person name="Xu L."/>
            <person name="Zhang X.-Q."/>
            <person name="Wang C.-S."/>
            <person name="Xu X.-W."/>
        </authorList>
    </citation>
    <scope>NUCLEOTIDE SEQUENCE [LARGE SCALE GENOMIC DNA]</scope>
    <source>
        <strain evidence="2 3">DSM 9434</strain>
    </source>
</reference>
<dbReference type="SUPFAM" id="SSF54593">
    <property type="entry name" value="Glyoxalase/Bleomycin resistance protein/Dihydroxybiphenyl dioxygenase"/>
    <property type="match status" value="1"/>
</dbReference>
<proteinExistence type="predicted"/>
<dbReference type="PROSITE" id="PS51819">
    <property type="entry name" value="VOC"/>
    <property type="match status" value="1"/>
</dbReference>
<dbReference type="Proteomes" id="UP000078263">
    <property type="component" value="Chromosome"/>
</dbReference>
<dbReference type="EMBL" id="CP016033">
    <property type="protein sequence ID" value="ANK12619.1"/>
    <property type="molecule type" value="Genomic_DNA"/>
</dbReference>
<dbReference type="STRING" id="1112.A9D12_06275"/>
<evidence type="ECO:0000313" key="2">
    <source>
        <dbReference type="EMBL" id="ANK12619.1"/>
    </source>
</evidence>
<dbReference type="AlphaFoldDB" id="A0A192D4C3"/>
<dbReference type="Gene3D" id="3.10.180.10">
    <property type="entry name" value="2,3-Dihydroxybiphenyl 1,2-Dioxygenase, domain 1"/>
    <property type="match status" value="1"/>
</dbReference>
<dbReference type="RefSeq" id="WP_068350529.1">
    <property type="nucleotide sequence ID" value="NZ_CP016033.1"/>
</dbReference>
<dbReference type="Pfam" id="PF00903">
    <property type="entry name" value="Glyoxalase"/>
    <property type="match status" value="1"/>
</dbReference>
<dbReference type="InterPro" id="IPR029068">
    <property type="entry name" value="Glyas_Bleomycin-R_OHBP_Dase"/>
</dbReference>
<evidence type="ECO:0000313" key="3">
    <source>
        <dbReference type="Proteomes" id="UP000078263"/>
    </source>
</evidence>
<protein>
    <submittedName>
        <fullName evidence="2">Glyoxalase</fullName>
    </submittedName>
</protein>
<accession>A0A192D4C3</accession>
<gene>
    <name evidence="2" type="ORF">A9D12_06275</name>
</gene>
<name>A0A192D4C3_9SPHN</name>
<feature type="domain" description="VOC" evidence="1">
    <location>
        <begin position="1"/>
        <end position="128"/>
    </location>
</feature>
<dbReference type="PANTHER" id="PTHR35006:SF1">
    <property type="entry name" value="BLL2941 PROTEIN"/>
    <property type="match status" value="1"/>
</dbReference>
<dbReference type="InterPro" id="IPR037523">
    <property type="entry name" value="VOC_core"/>
</dbReference>
<keyword evidence="3" id="KW-1185">Reference proteome</keyword>
<dbReference type="OrthoDB" id="9807407at2"/>
<dbReference type="CDD" id="cd07262">
    <property type="entry name" value="VOC_like"/>
    <property type="match status" value="1"/>
</dbReference>
<sequence length="130" mass="13546">MFSHVMVGTNDFDRAKAFYDAVLATLGAGPGNINEASTGHKRAFWFHNGGIFAISQPINDEPAACANGATIGFACDSLEQVQAFHDAAVAAGGKSIEDPPGPRTGAMGTLNLGYVLDLDGHKLCMLHRAG</sequence>
<dbReference type="KEGG" id="pns:A9D12_06275"/>
<dbReference type="PANTHER" id="PTHR35006">
    <property type="entry name" value="GLYOXALASE FAMILY PROTEIN (AFU_ORTHOLOGUE AFUA_5G14830)"/>
    <property type="match status" value="1"/>
</dbReference>
<evidence type="ECO:0000259" key="1">
    <source>
        <dbReference type="PROSITE" id="PS51819"/>
    </source>
</evidence>
<dbReference type="InterPro" id="IPR004360">
    <property type="entry name" value="Glyas_Fos-R_dOase_dom"/>
</dbReference>